<dbReference type="eggNOG" id="COG3307">
    <property type="taxonomic scope" value="Bacteria"/>
</dbReference>
<feature type="transmembrane region" description="Helical" evidence="5">
    <location>
        <begin position="68"/>
        <end position="88"/>
    </location>
</feature>
<feature type="transmembrane region" description="Helical" evidence="5">
    <location>
        <begin position="128"/>
        <end position="145"/>
    </location>
</feature>
<evidence type="ECO:0000259" key="6">
    <source>
        <dbReference type="Pfam" id="PF04932"/>
    </source>
</evidence>
<feature type="transmembrane region" description="Helical" evidence="5">
    <location>
        <begin position="21"/>
        <end position="39"/>
    </location>
</feature>
<dbReference type="InterPro" id="IPR007016">
    <property type="entry name" value="O-antigen_ligase-rel_domated"/>
</dbReference>
<feature type="transmembrane region" description="Helical" evidence="5">
    <location>
        <begin position="268"/>
        <end position="287"/>
    </location>
</feature>
<evidence type="ECO:0000313" key="8">
    <source>
        <dbReference type="Proteomes" id="UP000016587"/>
    </source>
</evidence>
<feature type="transmembrane region" description="Helical" evidence="5">
    <location>
        <begin position="100"/>
        <end position="116"/>
    </location>
</feature>
<dbReference type="PANTHER" id="PTHR37422:SF13">
    <property type="entry name" value="LIPOPOLYSACCHARIDE BIOSYNTHESIS PROTEIN PA4999-RELATED"/>
    <property type="match status" value="1"/>
</dbReference>
<dbReference type="HOGENOM" id="CLU_046411_0_0_7"/>
<evidence type="ECO:0000313" key="7">
    <source>
        <dbReference type="EMBL" id="AGW14731.1"/>
    </source>
</evidence>
<feature type="domain" description="O-antigen ligase-related" evidence="6">
    <location>
        <begin position="229"/>
        <end position="379"/>
    </location>
</feature>
<feature type="transmembrane region" description="Helical" evidence="5">
    <location>
        <begin position="44"/>
        <end position="62"/>
    </location>
</feature>
<dbReference type="AlphaFoldDB" id="T2GF38"/>
<dbReference type="EMBL" id="CP006585">
    <property type="protein sequence ID" value="AGW14731.1"/>
    <property type="molecule type" value="Genomic_DNA"/>
</dbReference>
<accession>T2GF38</accession>
<evidence type="ECO:0000256" key="3">
    <source>
        <dbReference type="ARBA" id="ARBA00022989"/>
    </source>
</evidence>
<dbReference type="InterPro" id="IPR051533">
    <property type="entry name" value="WaaL-like"/>
</dbReference>
<dbReference type="STRING" id="1121448.DGI_3009"/>
<feature type="transmembrane region" description="Helical" evidence="5">
    <location>
        <begin position="245"/>
        <end position="261"/>
    </location>
</feature>
<evidence type="ECO:0000256" key="1">
    <source>
        <dbReference type="ARBA" id="ARBA00004141"/>
    </source>
</evidence>
<dbReference type="KEGG" id="dgg:DGI_3009"/>
<keyword evidence="4 5" id="KW-0472">Membrane</keyword>
<keyword evidence="3 5" id="KW-1133">Transmembrane helix</keyword>
<comment type="subcellular location">
    <subcellularLocation>
        <location evidence="1">Membrane</location>
        <topology evidence="1">Multi-pass membrane protein</topology>
    </subcellularLocation>
</comment>
<evidence type="ECO:0000256" key="5">
    <source>
        <dbReference type="SAM" id="Phobius"/>
    </source>
</evidence>
<dbReference type="PANTHER" id="PTHR37422">
    <property type="entry name" value="TEICHURONIC ACID BIOSYNTHESIS PROTEIN TUAE"/>
    <property type="match status" value="1"/>
</dbReference>
<organism evidence="7 8">
    <name type="scientific">Megalodesulfovibrio gigas (strain ATCC 19364 / DSM 1382 / NCIMB 9332 / VKM B-1759)</name>
    <name type="common">Desulfovibrio gigas</name>
    <dbReference type="NCBI Taxonomy" id="1121448"/>
    <lineage>
        <taxon>Bacteria</taxon>
        <taxon>Pseudomonadati</taxon>
        <taxon>Thermodesulfobacteriota</taxon>
        <taxon>Desulfovibrionia</taxon>
        <taxon>Desulfovibrionales</taxon>
        <taxon>Desulfovibrionaceae</taxon>
        <taxon>Megalodesulfovibrio</taxon>
    </lineage>
</organism>
<keyword evidence="2 5" id="KW-0812">Transmembrane</keyword>
<protein>
    <submittedName>
        <fullName evidence="7">Putative O-antigen polymerase</fullName>
    </submittedName>
</protein>
<name>T2GF38_MEGG1</name>
<feature type="transmembrane region" description="Helical" evidence="5">
    <location>
        <begin position="366"/>
        <end position="386"/>
    </location>
</feature>
<feature type="transmembrane region" description="Helical" evidence="5">
    <location>
        <begin position="222"/>
        <end position="239"/>
    </location>
</feature>
<feature type="transmembrane region" description="Helical" evidence="5">
    <location>
        <begin position="431"/>
        <end position="447"/>
    </location>
</feature>
<proteinExistence type="predicted"/>
<evidence type="ECO:0000256" key="2">
    <source>
        <dbReference type="ARBA" id="ARBA00022692"/>
    </source>
</evidence>
<sequence length="468" mass="52080">MVAIIAVIVGVASLGMMVSPWHMYAWLPGVGLLLLLILGRKPELAFYVVLFLVPWDAVRALAGPDSSITISKFAGMAMVLVVALHMVFSRGSRYALHSNLWRWIGLFLATALISALLTRYPDEAWGDLRKLVASVTVFGLALALVDEKGFTRTVPRVVIFSIGISTFLSVTTYAFGLTLFTMNTDFERLVGVAYNPNHYASFVLFSMPLLAHWFFNATRSWVRVCGAVVFIVNLGALVLTYSRGAFVVSLVIFGALILEHGRKLRPRHLGFLGLGLALVVAGAAAYVPDTYWERQKSISTQDSSVSARLSYVLFAWETWREHPVIGTGIGTYDRAYSFSEYAFTRGWGRKTRLDAQRDAHNTYLEVAVGMGTVGLGLFLGILVIAWRNFTNAIRESKVLQDPQLTQLITAYRLSFVSILAYFFLLSRVYSHYYWLALALSTVALRVVQQRCKAMNTQIAQGQDDSHRS</sequence>
<gene>
    <name evidence="7" type="ORF">DGI_3009</name>
</gene>
<evidence type="ECO:0000256" key="4">
    <source>
        <dbReference type="ARBA" id="ARBA00023136"/>
    </source>
</evidence>
<keyword evidence="8" id="KW-1185">Reference proteome</keyword>
<dbReference type="Proteomes" id="UP000016587">
    <property type="component" value="Chromosome"/>
</dbReference>
<reference evidence="8" key="2">
    <citation type="submission" date="2013-07" db="EMBL/GenBank/DDBJ databases">
        <authorList>
            <person name="Morais-Silva F.O."/>
            <person name="Rezende A.M."/>
            <person name="Pimentel C."/>
            <person name="Resende D.M."/>
            <person name="Santos C.I."/>
            <person name="Clemente C."/>
            <person name="de Oliveira L.M."/>
            <person name="da Silva S.M."/>
            <person name="Costa D.A."/>
            <person name="Varela-Raposo A."/>
            <person name="Horacio E.C.A."/>
            <person name="Matos M."/>
            <person name="Flores O."/>
            <person name="Ruiz J.C."/>
            <person name="Rodrigues-Pousada C."/>
        </authorList>
    </citation>
    <scope>NUCLEOTIDE SEQUENCE [LARGE SCALE GENOMIC DNA]</scope>
    <source>
        <strain evidence="8">ATCC 19364 / DSM 1382 / NCIMB 9332 / VKM B-1759</strain>
    </source>
</reference>
<dbReference type="Pfam" id="PF04932">
    <property type="entry name" value="Wzy_C"/>
    <property type="match status" value="1"/>
</dbReference>
<feature type="transmembrane region" description="Helical" evidence="5">
    <location>
        <begin position="199"/>
        <end position="215"/>
    </location>
</feature>
<feature type="transmembrane region" description="Helical" evidence="5">
    <location>
        <begin position="157"/>
        <end position="179"/>
    </location>
</feature>
<dbReference type="PATRIC" id="fig|1121448.10.peg.2971"/>
<reference evidence="7 8" key="1">
    <citation type="journal article" date="2013" name="J. Bacteriol.">
        <title>Roles of HynAB and Ech, the only two hydrogenases found in the model sulfate reducer Desulfovibrio gigas.</title>
        <authorList>
            <person name="Morais-Silva F.O."/>
            <person name="Santos C.I."/>
            <person name="Rodrigues R."/>
            <person name="Pereira I.A."/>
            <person name="Rodrigues-Pousada C."/>
        </authorList>
    </citation>
    <scope>NUCLEOTIDE SEQUENCE [LARGE SCALE GENOMIC DNA]</scope>
    <source>
        <strain evidence="8">ATCC 19364 / DSM 1382 / NCIMB 9332 / VKM B-1759</strain>
    </source>
</reference>
<feature type="transmembrane region" description="Helical" evidence="5">
    <location>
        <begin position="407"/>
        <end position="425"/>
    </location>
</feature>
<dbReference type="GO" id="GO:0016020">
    <property type="term" value="C:membrane"/>
    <property type="evidence" value="ECO:0007669"/>
    <property type="project" value="UniProtKB-SubCell"/>
</dbReference>